<evidence type="ECO:0000256" key="2">
    <source>
        <dbReference type="SAM" id="MobiDB-lite"/>
    </source>
</evidence>
<keyword evidence="1" id="KW-0175">Coiled coil</keyword>
<dbReference type="SUPFAM" id="SSF57959">
    <property type="entry name" value="Leucine zipper domain"/>
    <property type="match status" value="1"/>
</dbReference>
<sequence>MADMPGLASTADFPTIGNEGLFPLAIPHQSSGYTADLGRNGFHSGRGGAFSLSQPSSMRVSHPQASLDFSSLPQSIRETLQPMPSRSLPEYLSRDKFRGDQPDSPTEKDPRVHLSTKEIVREQNRRAAARFRQRQKDKLRDYEKQIQELTTRLSNVEREKSTYELKCGEMEKVVRERMNNMSVHKPAETDDELAKGEALVEALTTFCNVVRKTPRSAPEDQELLSAAGKLGMEHIIPIYRECAQELARCLCEGGDQPGTQAHFRIQEIISARRNLFHLMGWLDPQLFRRVAAMAYGGGSDAAPEPYKDAGRSHWKKVVETVNYKPEQREALLAAQDQLFMRMHEVLEKREAIVNTLQTNFPCAETEHKNAPLYVQACKAADDLKANLEEEYVAVRTFIMEFCKCMDHIQHAKMLVSGYPWTPDVLVITGIVREMAGGPQEDFKQDSILQQLPDSSPFKTLSHGHALA</sequence>
<feature type="compositionally biased region" description="Polar residues" evidence="2">
    <location>
        <begin position="51"/>
        <end position="66"/>
    </location>
</feature>
<reference evidence="4 5" key="1">
    <citation type="submission" date="2023-10" db="EMBL/GenBank/DDBJ databases">
        <authorList>
            <person name="Maclean D."/>
            <person name="Macfadyen A."/>
        </authorList>
    </citation>
    <scope>NUCLEOTIDE SEQUENCE [LARGE SCALE GENOMIC DNA]</scope>
</reference>
<organism evidence="4 5">
    <name type="scientific">Coccomyxa viridis</name>
    <dbReference type="NCBI Taxonomy" id="1274662"/>
    <lineage>
        <taxon>Eukaryota</taxon>
        <taxon>Viridiplantae</taxon>
        <taxon>Chlorophyta</taxon>
        <taxon>core chlorophytes</taxon>
        <taxon>Trebouxiophyceae</taxon>
        <taxon>Trebouxiophyceae incertae sedis</taxon>
        <taxon>Coccomyxaceae</taxon>
        <taxon>Coccomyxa</taxon>
    </lineage>
</organism>
<comment type="caution">
    <text evidence="4">The sequence shown here is derived from an EMBL/GenBank/DDBJ whole genome shotgun (WGS) entry which is preliminary data.</text>
</comment>
<dbReference type="AlphaFoldDB" id="A0AAV1HZI9"/>
<dbReference type="GO" id="GO:0003700">
    <property type="term" value="F:DNA-binding transcription factor activity"/>
    <property type="evidence" value="ECO:0007669"/>
    <property type="project" value="InterPro"/>
</dbReference>
<evidence type="ECO:0000313" key="4">
    <source>
        <dbReference type="EMBL" id="CAK0770229.1"/>
    </source>
</evidence>
<evidence type="ECO:0000256" key="1">
    <source>
        <dbReference type="SAM" id="Coils"/>
    </source>
</evidence>
<dbReference type="Proteomes" id="UP001314263">
    <property type="component" value="Unassembled WGS sequence"/>
</dbReference>
<feature type="compositionally biased region" description="Basic and acidic residues" evidence="2">
    <location>
        <begin position="92"/>
        <end position="115"/>
    </location>
</feature>
<dbReference type="InterPro" id="IPR046347">
    <property type="entry name" value="bZIP_sf"/>
</dbReference>
<protein>
    <recommendedName>
        <fullName evidence="3">BZIP domain-containing protein</fullName>
    </recommendedName>
</protein>
<proteinExistence type="predicted"/>
<dbReference type="InterPro" id="IPR004827">
    <property type="entry name" value="bZIP"/>
</dbReference>
<evidence type="ECO:0000313" key="5">
    <source>
        <dbReference type="Proteomes" id="UP001314263"/>
    </source>
</evidence>
<keyword evidence="5" id="KW-1185">Reference proteome</keyword>
<feature type="domain" description="BZIP" evidence="3">
    <location>
        <begin position="121"/>
        <end position="134"/>
    </location>
</feature>
<evidence type="ECO:0000259" key="3">
    <source>
        <dbReference type="PROSITE" id="PS00036"/>
    </source>
</evidence>
<feature type="coiled-coil region" evidence="1">
    <location>
        <begin position="132"/>
        <end position="166"/>
    </location>
</feature>
<dbReference type="PROSITE" id="PS00036">
    <property type="entry name" value="BZIP_BASIC"/>
    <property type="match status" value="1"/>
</dbReference>
<dbReference type="EMBL" id="CAUYUE010000004">
    <property type="protein sequence ID" value="CAK0770229.1"/>
    <property type="molecule type" value="Genomic_DNA"/>
</dbReference>
<gene>
    <name evidence="4" type="ORF">CVIRNUC_003746</name>
</gene>
<accession>A0AAV1HZI9</accession>
<dbReference type="Gene3D" id="1.20.5.170">
    <property type="match status" value="1"/>
</dbReference>
<feature type="region of interest" description="Disordered" evidence="2">
    <location>
        <begin position="79"/>
        <end position="115"/>
    </location>
</feature>
<feature type="region of interest" description="Disordered" evidence="2">
    <location>
        <begin position="46"/>
        <end position="66"/>
    </location>
</feature>
<name>A0AAV1HZI9_9CHLO</name>